<feature type="compositionally biased region" description="Gly residues" evidence="1">
    <location>
        <begin position="102"/>
        <end position="116"/>
    </location>
</feature>
<dbReference type="AlphaFoldDB" id="A0A2Z6ZVH0"/>
<dbReference type="Proteomes" id="UP000250235">
    <property type="component" value="Unassembled WGS sequence"/>
</dbReference>
<organism evidence="2 3">
    <name type="scientific">Dorcoceras hygrometricum</name>
    <dbReference type="NCBI Taxonomy" id="472368"/>
    <lineage>
        <taxon>Eukaryota</taxon>
        <taxon>Viridiplantae</taxon>
        <taxon>Streptophyta</taxon>
        <taxon>Embryophyta</taxon>
        <taxon>Tracheophyta</taxon>
        <taxon>Spermatophyta</taxon>
        <taxon>Magnoliopsida</taxon>
        <taxon>eudicotyledons</taxon>
        <taxon>Gunneridae</taxon>
        <taxon>Pentapetalae</taxon>
        <taxon>asterids</taxon>
        <taxon>lamiids</taxon>
        <taxon>Lamiales</taxon>
        <taxon>Gesneriaceae</taxon>
        <taxon>Didymocarpoideae</taxon>
        <taxon>Trichosporeae</taxon>
        <taxon>Loxocarpinae</taxon>
        <taxon>Dorcoceras</taxon>
    </lineage>
</organism>
<evidence type="ECO:0000313" key="3">
    <source>
        <dbReference type="Proteomes" id="UP000250235"/>
    </source>
</evidence>
<dbReference type="EMBL" id="KV069008">
    <property type="protein sequence ID" value="KZV06662.1"/>
    <property type="molecule type" value="Genomic_DNA"/>
</dbReference>
<gene>
    <name evidence="2" type="ORF">F511_45855</name>
</gene>
<name>A0A2Z6ZVH0_9LAMI</name>
<evidence type="ECO:0000313" key="2">
    <source>
        <dbReference type="EMBL" id="KZV06662.1"/>
    </source>
</evidence>
<accession>A0A2Z6ZVH0</accession>
<reference evidence="2 3" key="1">
    <citation type="journal article" date="2015" name="Proc. Natl. Acad. Sci. U.S.A.">
        <title>The resurrection genome of Boea hygrometrica: A blueprint for survival of dehydration.</title>
        <authorList>
            <person name="Xiao L."/>
            <person name="Yang G."/>
            <person name="Zhang L."/>
            <person name="Yang X."/>
            <person name="Zhao S."/>
            <person name="Ji Z."/>
            <person name="Zhou Q."/>
            <person name="Hu M."/>
            <person name="Wang Y."/>
            <person name="Chen M."/>
            <person name="Xu Y."/>
            <person name="Jin H."/>
            <person name="Xiao X."/>
            <person name="Hu G."/>
            <person name="Bao F."/>
            <person name="Hu Y."/>
            <person name="Wan P."/>
            <person name="Li L."/>
            <person name="Deng X."/>
            <person name="Kuang T."/>
            <person name="Xiang C."/>
            <person name="Zhu J.K."/>
            <person name="Oliver M.J."/>
            <person name="He Y."/>
        </authorList>
    </citation>
    <scope>NUCLEOTIDE SEQUENCE [LARGE SCALE GENOMIC DNA]</scope>
    <source>
        <strain evidence="3">cv. XS01</strain>
    </source>
</reference>
<proteinExistence type="predicted"/>
<feature type="compositionally biased region" description="Polar residues" evidence="1">
    <location>
        <begin position="82"/>
        <end position="91"/>
    </location>
</feature>
<keyword evidence="3" id="KW-1185">Reference proteome</keyword>
<evidence type="ECO:0000256" key="1">
    <source>
        <dbReference type="SAM" id="MobiDB-lite"/>
    </source>
</evidence>
<sequence>MCGRRTAEACNMCGRRTAEARNISENHGSDTIVGIRITPPGEAAEEQINMCRETINTMNNSKIYDIHRVFQKNTLLALVPGSNRNYKNAGSSRKLAGTSPASGGGGGGGGRRTTAA</sequence>
<protein>
    <submittedName>
        <fullName evidence="2">Uncharacterized protein</fullName>
    </submittedName>
</protein>
<feature type="region of interest" description="Disordered" evidence="1">
    <location>
        <begin position="81"/>
        <end position="116"/>
    </location>
</feature>